<evidence type="ECO:0000259" key="6">
    <source>
        <dbReference type="Pfam" id="PF25944"/>
    </source>
</evidence>
<comment type="caution">
    <text evidence="8">The sequence shown here is derived from an EMBL/GenBank/DDBJ whole genome shotgun (WGS) entry which is preliminary data.</text>
</comment>
<dbReference type="Gene3D" id="2.40.30.170">
    <property type="match status" value="1"/>
</dbReference>
<evidence type="ECO:0000259" key="4">
    <source>
        <dbReference type="Pfam" id="PF25876"/>
    </source>
</evidence>
<dbReference type="Proteomes" id="UP000619033">
    <property type="component" value="Unassembled WGS sequence"/>
</dbReference>
<dbReference type="RefSeq" id="WP_202658472.1">
    <property type="nucleotide sequence ID" value="NZ_JAESVP010000002.1"/>
</dbReference>
<feature type="chain" id="PRO_5035287990" evidence="3">
    <location>
        <begin position="29"/>
        <end position="397"/>
    </location>
</feature>
<dbReference type="InterPro" id="IPR058626">
    <property type="entry name" value="MdtA-like_b-barrel"/>
</dbReference>
<dbReference type="GO" id="GO:0022857">
    <property type="term" value="F:transmembrane transporter activity"/>
    <property type="evidence" value="ECO:0007669"/>
    <property type="project" value="InterPro"/>
</dbReference>
<dbReference type="SUPFAM" id="SSF111369">
    <property type="entry name" value="HlyD-like secretion proteins"/>
    <property type="match status" value="1"/>
</dbReference>
<evidence type="ECO:0000259" key="7">
    <source>
        <dbReference type="Pfam" id="PF25967"/>
    </source>
</evidence>
<feature type="signal peptide" evidence="3">
    <location>
        <begin position="1"/>
        <end position="28"/>
    </location>
</feature>
<dbReference type="Pfam" id="PF25967">
    <property type="entry name" value="RND-MFP_C"/>
    <property type="match status" value="1"/>
</dbReference>
<comment type="subcellular location">
    <subcellularLocation>
        <location evidence="1">Cell envelope</location>
    </subcellularLocation>
</comment>
<dbReference type="InterPro" id="IPR058624">
    <property type="entry name" value="MdtA-like_HH"/>
</dbReference>
<keyword evidence="3" id="KW-0732">Signal</keyword>
<dbReference type="InterPro" id="IPR006143">
    <property type="entry name" value="RND_pump_MFP"/>
</dbReference>
<feature type="domain" description="Multidrug resistance protein MdtA-like alpha-helical hairpin" evidence="4">
    <location>
        <begin position="105"/>
        <end position="173"/>
    </location>
</feature>
<evidence type="ECO:0000259" key="5">
    <source>
        <dbReference type="Pfam" id="PF25917"/>
    </source>
</evidence>
<dbReference type="Pfam" id="PF25917">
    <property type="entry name" value="BSH_RND"/>
    <property type="match status" value="1"/>
</dbReference>
<dbReference type="AlphaFoldDB" id="A0A8J7MR34"/>
<dbReference type="PANTHER" id="PTHR30158">
    <property type="entry name" value="ACRA/E-RELATED COMPONENT OF DRUG EFFLUX TRANSPORTER"/>
    <property type="match status" value="1"/>
</dbReference>
<comment type="similarity">
    <text evidence="2">Belongs to the membrane fusion protein (MFP) (TC 8.A.1) family.</text>
</comment>
<evidence type="ECO:0000313" key="8">
    <source>
        <dbReference type="EMBL" id="MBL4927329.1"/>
    </source>
</evidence>
<organism evidence="8 9">
    <name type="scientific">Fuscibacter oryzae</name>
    <dbReference type="NCBI Taxonomy" id="2803939"/>
    <lineage>
        <taxon>Bacteria</taxon>
        <taxon>Pseudomonadati</taxon>
        <taxon>Pseudomonadota</taxon>
        <taxon>Alphaproteobacteria</taxon>
        <taxon>Rhodobacterales</taxon>
        <taxon>Paracoccaceae</taxon>
        <taxon>Fuscibacter</taxon>
    </lineage>
</organism>
<dbReference type="GO" id="GO:0005886">
    <property type="term" value="C:plasma membrane"/>
    <property type="evidence" value="ECO:0007669"/>
    <property type="project" value="TreeGrafter"/>
</dbReference>
<dbReference type="Pfam" id="PF25944">
    <property type="entry name" value="Beta-barrel_RND"/>
    <property type="match status" value="1"/>
</dbReference>
<protein>
    <submittedName>
        <fullName evidence="8">Efflux RND transporter periplasmic adaptor subunit</fullName>
    </submittedName>
</protein>
<reference evidence="8" key="1">
    <citation type="submission" date="2021-01" db="EMBL/GenBank/DDBJ databases">
        <title>Genome seq and assembly of Tabrizicola sp. KVB23.</title>
        <authorList>
            <person name="Chhetri G."/>
        </authorList>
    </citation>
    <scope>NUCLEOTIDE SEQUENCE</scope>
    <source>
        <strain evidence="8">KVB23</strain>
    </source>
</reference>
<evidence type="ECO:0000256" key="3">
    <source>
        <dbReference type="SAM" id="SignalP"/>
    </source>
</evidence>
<dbReference type="Pfam" id="PF25876">
    <property type="entry name" value="HH_MFP_RND"/>
    <property type="match status" value="1"/>
</dbReference>
<dbReference type="Gene3D" id="2.40.420.20">
    <property type="match status" value="1"/>
</dbReference>
<proteinExistence type="inferred from homology"/>
<dbReference type="Gene3D" id="1.10.287.470">
    <property type="entry name" value="Helix hairpin bin"/>
    <property type="match status" value="1"/>
</dbReference>
<evidence type="ECO:0000256" key="1">
    <source>
        <dbReference type="ARBA" id="ARBA00004196"/>
    </source>
</evidence>
<evidence type="ECO:0000313" key="9">
    <source>
        <dbReference type="Proteomes" id="UP000619033"/>
    </source>
</evidence>
<dbReference type="GO" id="GO:0030313">
    <property type="term" value="C:cell envelope"/>
    <property type="evidence" value="ECO:0007669"/>
    <property type="project" value="UniProtKB-SubCell"/>
</dbReference>
<feature type="domain" description="Multidrug resistance protein MdtA-like beta-barrel" evidence="6">
    <location>
        <begin position="210"/>
        <end position="297"/>
    </location>
</feature>
<dbReference type="NCBIfam" id="TIGR01730">
    <property type="entry name" value="RND_mfp"/>
    <property type="match status" value="1"/>
</dbReference>
<keyword evidence="9" id="KW-1185">Reference proteome</keyword>
<feature type="domain" description="Multidrug resistance protein MdtA-like C-terminal permuted SH3" evidence="7">
    <location>
        <begin position="301"/>
        <end position="359"/>
    </location>
</feature>
<dbReference type="EMBL" id="JAESVP010000002">
    <property type="protein sequence ID" value="MBL4927329.1"/>
    <property type="molecule type" value="Genomic_DNA"/>
</dbReference>
<dbReference type="Gene3D" id="2.40.50.100">
    <property type="match status" value="1"/>
</dbReference>
<evidence type="ECO:0000256" key="2">
    <source>
        <dbReference type="ARBA" id="ARBA00009477"/>
    </source>
</evidence>
<accession>A0A8J7MR34</accession>
<gene>
    <name evidence="8" type="ORF">JI744_04345</name>
</gene>
<feature type="domain" description="Multidrug resistance protein MdtA-like barrel-sandwich hybrid" evidence="5">
    <location>
        <begin position="66"/>
        <end position="203"/>
    </location>
</feature>
<dbReference type="InterPro" id="IPR058627">
    <property type="entry name" value="MdtA-like_C"/>
</dbReference>
<dbReference type="GO" id="GO:0046677">
    <property type="term" value="P:response to antibiotic"/>
    <property type="evidence" value="ECO:0007669"/>
    <property type="project" value="TreeGrafter"/>
</dbReference>
<dbReference type="PANTHER" id="PTHR30158:SF3">
    <property type="entry name" value="MULTIDRUG EFFLUX PUMP SUBUNIT ACRA-RELATED"/>
    <property type="match status" value="1"/>
</dbReference>
<name>A0A8J7MR34_9RHOB</name>
<dbReference type="InterPro" id="IPR058625">
    <property type="entry name" value="MdtA-like_BSH"/>
</dbReference>
<sequence>MPRNQLLLRRLAALTLIAPLLLAAPINAQQGGTAQPPAKAGYMEAAASQVPVTITLTGRALAQNATQVRPRVGGALTAILYAPGTEVAAGTPLFSIDPLTYEVALSAAEAERTRAEADYRTAKLAFDRAERLQGSATSRSGFEDAQAALLKAQATLGAAESSLKLAKAQLDWTTIRAPIAGIVGVPQVSVGDLVTQNQSEALAEIVQVDPIHVDLTEPYPTRLRIEARAAAGEVTLGEPDLTLILDDGRRVEGAAKLVSTGATVSTTTGTRTLRFEVGNANGRIAPGMFLHGELKLGQTTAFLVPQRAAQRQRDGSLSVWLVVEGKAKKQVVTESGTHGSAWVVQSGLAAGDRILIDGTTNLRDGQAVDPVPATIDANGVVQDAAAPAPTKTTAAGN</sequence>